<name>A0A644XGX6_9ZZZZ</name>
<feature type="region of interest" description="Disordered" evidence="1">
    <location>
        <begin position="36"/>
        <end position="75"/>
    </location>
</feature>
<proteinExistence type="predicted"/>
<feature type="compositionally biased region" description="Basic and acidic residues" evidence="1">
    <location>
        <begin position="1"/>
        <end position="10"/>
    </location>
</feature>
<evidence type="ECO:0000256" key="1">
    <source>
        <dbReference type="SAM" id="MobiDB-lite"/>
    </source>
</evidence>
<dbReference type="AlphaFoldDB" id="A0A644XGX6"/>
<feature type="compositionally biased region" description="Low complexity" evidence="1">
    <location>
        <begin position="37"/>
        <end position="49"/>
    </location>
</feature>
<reference evidence="2" key="1">
    <citation type="submission" date="2019-08" db="EMBL/GenBank/DDBJ databases">
        <authorList>
            <person name="Kucharzyk K."/>
            <person name="Murdoch R.W."/>
            <person name="Higgins S."/>
            <person name="Loffler F."/>
        </authorList>
    </citation>
    <scope>NUCLEOTIDE SEQUENCE</scope>
</reference>
<feature type="region of interest" description="Disordered" evidence="1">
    <location>
        <begin position="1"/>
        <end position="22"/>
    </location>
</feature>
<accession>A0A644XGX6</accession>
<protein>
    <submittedName>
        <fullName evidence="2">Uncharacterized protein</fullName>
    </submittedName>
</protein>
<comment type="caution">
    <text evidence="2">The sequence shown here is derived from an EMBL/GenBank/DDBJ whole genome shotgun (WGS) entry which is preliminary data.</text>
</comment>
<organism evidence="2">
    <name type="scientific">bioreactor metagenome</name>
    <dbReference type="NCBI Taxonomy" id="1076179"/>
    <lineage>
        <taxon>unclassified sequences</taxon>
        <taxon>metagenomes</taxon>
        <taxon>ecological metagenomes</taxon>
    </lineage>
</organism>
<evidence type="ECO:0000313" key="2">
    <source>
        <dbReference type="EMBL" id="MPM15475.1"/>
    </source>
</evidence>
<feature type="compositionally biased region" description="Basic and acidic residues" evidence="1">
    <location>
        <begin position="50"/>
        <end position="62"/>
    </location>
</feature>
<gene>
    <name evidence="2" type="ORF">SDC9_61846</name>
</gene>
<dbReference type="EMBL" id="VSSQ01002448">
    <property type="protein sequence ID" value="MPM15475.1"/>
    <property type="molecule type" value="Genomic_DNA"/>
</dbReference>
<sequence>MQDPFAHKPAESSSSSGYSRCDEGIHCNAVHAERAAGIEAEPAEQQQAGADHRHRDVMRSDRVFVGSFSDKDRSH</sequence>